<dbReference type="AlphaFoldDB" id="A0A4Y2C6F7"/>
<dbReference type="Proteomes" id="UP000499080">
    <property type="component" value="Unassembled WGS sequence"/>
</dbReference>
<reference evidence="2 3" key="1">
    <citation type="journal article" date="2019" name="Sci. Rep.">
        <title>Orb-weaving spider Araneus ventricosus genome elucidates the spidroin gene catalogue.</title>
        <authorList>
            <person name="Kono N."/>
            <person name="Nakamura H."/>
            <person name="Ohtoshi R."/>
            <person name="Moran D.A.P."/>
            <person name="Shinohara A."/>
            <person name="Yoshida Y."/>
            <person name="Fujiwara M."/>
            <person name="Mori M."/>
            <person name="Tomita M."/>
            <person name="Arakawa K."/>
        </authorList>
    </citation>
    <scope>NUCLEOTIDE SEQUENCE [LARGE SCALE GENOMIC DNA]</scope>
</reference>
<protein>
    <recommendedName>
        <fullName evidence="1">ADAM cysteine-rich domain-containing protein</fullName>
    </recommendedName>
</protein>
<dbReference type="Pfam" id="PF08516">
    <property type="entry name" value="ADAM_CR"/>
    <property type="match status" value="1"/>
</dbReference>
<proteinExistence type="predicted"/>
<dbReference type="PANTHER" id="PTHR11905">
    <property type="entry name" value="ADAM A DISINTEGRIN AND METALLOPROTEASE DOMAIN"/>
    <property type="match status" value="1"/>
</dbReference>
<feature type="domain" description="ADAM cysteine-rich" evidence="1">
    <location>
        <begin position="8"/>
        <end position="75"/>
    </location>
</feature>
<dbReference type="PANTHER" id="PTHR11905:SF237">
    <property type="entry name" value="MIND-MELD, ISOFORM J"/>
    <property type="match status" value="1"/>
</dbReference>
<feature type="non-terminal residue" evidence="2">
    <location>
        <position position="1"/>
    </location>
</feature>
<comment type="caution">
    <text evidence="2">The sequence shown here is derived from an EMBL/GenBank/DDBJ whole genome shotgun (WGS) entry which is preliminary data.</text>
</comment>
<keyword evidence="3" id="KW-1185">Reference proteome</keyword>
<evidence type="ECO:0000259" key="1">
    <source>
        <dbReference type="SMART" id="SM00608"/>
    </source>
</evidence>
<evidence type="ECO:0000313" key="3">
    <source>
        <dbReference type="Proteomes" id="UP000499080"/>
    </source>
</evidence>
<dbReference type="EMBL" id="BGPR01085572">
    <property type="protein sequence ID" value="GBM00031.1"/>
    <property type="molecule type" value="Genomic_DNA"/>
</dbReference>
<dbReference type="OrthoDB" id="6415562at2759"/>
<organism evidence="2 3">
    <name type="scientific">Araneus ventricosus</name>
    <name type="common">Orbweaver spider</name>
    <name type="synonym">Epeira ventricosa</name>
    <dbReference type="NCBI Taxonomy" id="182803"/>
    <lineage>
        <taxon>Eukaryota</taxon>
        <taxon>Metazoa</taxon>
        <taxon>Ecdysozoa</taxon>
        <taxon>Arthropoda</taxon>
        <taxon>Chelicerata</taxon>
        <taxon>Arachnida</taxon>
        <taxon>Araneae</taxon>
        <taxon>Araneomorphae</taxon>
        <taxon>Entelegynae</taxon>
        <taxon>Araneoidea</taxon>
        <taxon>Araneidae</taxon>
        <taxon>Araneus</taxon>
    </lineage>
</organism>
<gene>
    <name evidence="2" type="ORF">AVEN_259159_1</name>
</gene>
<accession>A0A4Y2C6F7</accession>
<dbReference type="InterPro" id="IPR006586">
    <property type="entry name" value="ADAM_Cys-rich"/>
</dbReference>
<dbReference type="SMART" id="SM00608">
    <property type="entry name" value="ACR"/>
    <property type="match status" value="1"/>
</dbReference>
<name>A0A4Y2C6F7_ARAVE</name>
<sequence length="75" mass="8141">CPTDLYKKNASPCNNGEGFCYHGNCPTPDNQCEYLWGYGAVASEQECFVRFNTQGSLNGNCGTDGRGGYVKCAEE</sequence>
<evidence type="ECO:0000313" key="2">
    <source>
        <dbReference type="EMBL" id="GBM00031.1"/>
    </source>
</evidence>